<dbReference type="RefSeq" id="WP_272777812.1">
    <property type="nucleotide sequence ID" value="NZ_JAQQLI010000021.1"/>
</dbReference>
<name>A0ABT5JBB3_RHOTP</name>
<dbReference type="SUPFAM" id="SSF88723">
    <property type="entry name" value="PIN domain-like"/>
    <property type="match status" value="1"/>
</dbReference>
<dbReference type="InterPro" id="IPR002716">
    <property type="entry name" value="PIN_dom"/>
</dbReference>
<evidence type="ECO:0000256" key="5">
    <source>
        <dbReference type="ARBA" id="ARBA00022842"/>
    </source>
</evidence>
<keyword evidence="3 6" id="KW-0479">Metal-binding</keyword>
<dbReference type="PANTHER" id="PTHR35901">
    <property type="entry name" value="RIBONUCLEASE VAPC3"/>
    <property type="match status" value="1"/>
</dbReference>
<dbReference type="InterPro" id="IPR029060">
    <property type="entry name" value="PIN-like_dom_sf"/>
</dbReference>
<keyword evidence="6" id="KW-0800">Toxin</keyword>
<evidence type="ECO:0000256" key="6">
    <source>
        <dbReference type="HAMAP-Rule" id="MF_00265"/>
    </source>
</evidence>
<evidence type="ECO:0000313" key="8">
    <source>
        <dbReference type="EMBL" id="MDC7786970.1"/>
    </source>
</evidence>
<dbReference type="InterPro" id="IPR022907">
    <property type="entry name" value="VapC_family"/>
</dbReference>
<dbReference type="Proteomes" id="UP001165652">
    <property type="component" value="Unassembled WGS sequence"/>
</dbReference>
<keyword evidence="5 6" id="KW-0460">Magnesium</keyword>
<protein>
    <recommendedName>
        <fullName evidence="6">Ribonuclease VapC</fullName>
        <shortName evidence="6">RNase VapC</shortName>
        <ecNumber evidence="6">3.1.-.-</ecNumber>
    </recommendedName>
    <alternativeName>
        <fullName evidence="6">Toxin VapC</fullName>
    </alternativeName>
</protein>
<dbReference type="EC" id="3.1.-.-" evidence="6"/>
<organism evidence="8 9">
    <name type="scientific">Rhodoplanes tepidamans</name>
    <name type="common">Rhodoplanes cryptolactis</name>
    <dbReference type="NCBI Taxonomy" id="200616"/>
    <lineage>
        <taxon>Bacteria</taxon>
        <taxon>Pseudomonadati</taxon>
        <taxon>Pseudomonadota</taxon>
        <taxon>Alphaproteobacteria</taxon>
        <taxon>Hyphomicrobiales</taxon>
        <taxon>Nitrobacteraceae</taxon>
        <taxon>Rhodoplanes</taxon>
    </lineage>
</organism>
<reference evidence="8" key="2">
    <citation type="submission" date="2023-02" db="EMBL/GenBank/DDBJ databases">
        <authorList>
            <person name="Rayyan A."/>
            <person name="Meyer T."/>
            <person name="Kyndt J.A."/>
        </authorList>
    </citation>
    <scope>NUCLEOTIDE SEQUENCE</scope>
    <source>
        <strain evidence="8">DSM 9987</strain>
    </source>
</reference>
<keyword evidence="9" id="KW-1185">Reference proteome</keyword>
<keyword evidence="2 6" id="KW-0540">Nuclease</keyword>
<evidence type="ECO:0000256" key="2">
    <source>
        <dbReference type="ARBA" id="ARBA00022722"/>
    </source>
</evidence>
<comment type="similarity">
    <text evidence="6">Belongs to the PINc/VapC protein family.</text>
</comment>
<dbReference type="Pfam" id="PF01850">
    <property type="entry name" value="PIN"/>
    <property type="match status" value="1"/>
</dbReference>
<evidence type="ECO:0000256" key="1">
    <source>
        <dbReference type="ARBA" id="ARBA00022649"/>
    </source>
</evidence>
<evidence type="ECO:0000259" key="7">
    <source>
        <dbReference type="Pfam" id="PF01850"/>
    </source>
</evidence>
<keyword evidence="4 6" id="KW-0378">Hydrolase</keyword>
<feature type="binding site" evidence="6">
    <location>
        <position position="6"/>
    </location>
    <ligand>
        <name>Mg(2+)</name>
        <dbReference type="ChEBI" id="CHEBI:18420"/>
    </ligand>
</feature>
<accession>A0ABT5JBB3</accession>
<evidence type="ECO:0000256" key="4">
    <source>
        <dbReference type="ARBA" id="ARBA00022801"/>
    </source>
</evidence>
<dbReference type="HAMAP" id="MF_00265">
    <property type="entry name" value="VapC_Nob1"/>
    <property type="match status" value="1"/>
</dbReference>
<dbReference type="EMBL" id="JAQQLI010000021">
    <property type="protein sequence ID" value="MDC7786970.1"/>
    <property type="molecule type" value="Genomic_DNA"/>
</dbReference>
<evidence type="ECO:0000313" key="9">
    <source>
        <dbReference type="Proteomes" id="UP001165652"/>
    </source>
</evidence>
<keyword evidence="1 6" id="KW-1277">Toxin-antitoxin system</keyword>
<dbReference type="PANTHER" id="PTHR35901:SF1">
    <property type="entry name" value="EXONUCLEASE VAPC9"/>
    <property type="match status" value="1"/>
</dbReference>
<evidence type="ECO:0000256" key="3">
    <source>
        <dbReference type="ARBA" id="ARBA00022723"/>
    </source>
</evidence>
<comment type="function">
    <text evidence="6">Toxic component of a toxin-antitoxin (TA) system. An RNase.</text>
</comment>
<dbReference type="Gene3D" id="3.40.50.1010">
    <property type="entry name" value="5'-nuclease"/>
    <property type="match status" value="1"/>
</dbReference>
<reference evidence="8" key="1">
    <citation type="journal article" date="2023" name="Microbiol Resour">
        <title>Genome Sequences of Rhodoplanes serenus and Two Thermotolerant Strains, Rhodoplanes tepidamans and 'Rhodoplanes cryptolactis,' Further Refine the Genus.</title>
        <authorList>
            <person name="Rayyan A.A."/>
            <person name="Kyndt J.A."/>
        </authorList>
    </citation>
    <scope>NUCLEOTIDE SEQUENCE</scope>
    <source>
        <strain evidence="8">DSM 9987</strain>
    </source>
</reference>
<comment type="cofactor">
    <cofactor evidence="6">
        <name>Mg(2+)</name>
        <dbReference type="ChEBI" id="CHEBI:18420"/>
    </cofactor>
</comment>
<dbReference type="InterPro" id="IPR051619">
    <property type="entry name" value="TypeII_TA_RNase_PINc/VapC"/>
</dbReference>
<feature type="domain" description="PIN" evidence="7">
    <location>
        <begin position="4"/>
        <end position="121"/>
    </location>
</feature>
<comment type="caution">
    <text evidence="8">The sequence shown here is derived from an EMBL/GenBank/DDBJ whole genome shotgun (WGS) entry which is preliminary data.</text>
</comment>
<sequence>MTLVVDASVVVPWLFDLGNSERSEAALRSDRLIAPDLIMAEIDNAGWKLVQFNGFDRHVVRDAVAHVGQFVEEIVSGVDLRDRALEIALDLGHPVYDCFYLALAESRRCRLATLDVRLARRCAGTSYSDLLNPVG</sequence>
<proteinExistence type="inferred from homology"/>
<dbReference type="CDD" id="cd09873">
    <property type="entry name" value="PIN_Pae0151-like"/>
    <property type="match status" value="1"/>
</dbReference>
<dbReference type="InterPro" id="IPR044153">
    <property type="entry name" value="PIN_Pae0151-like"/>
</dbReference>
<gene>
    <name evidence="6" type="primary">vapC</name>
    <name evidence="8" type="ORF">PQJ73_14850</name>
</gene>
<feature type="binding site" evidence="6">
    <location>
        <position position="97"/>
    </location>
    <ligand>
        <name>Mg(2+)</name>
        <dbReference type="ChEBI" id="CHEBI:18420"/>
    </ligand>
</feature>